<dbReference type="InterPro" id="IPR043128">
    <property type="entry name" value="Rev_trsase/Diguanyl_cyclase"/>
</dbReference>
<organism evidence="5 6">
    <name type="scientific">Diabrotica virgifera virgifera</name>
    <name type="common">western corn rootworm</name>
    <dbReference type="NCBI Taxonomy" id="50390"/>
    <lineage>
        <taxon>Eukaryota</taxon>
        <taxon>Metazoa</taxon>
        <taxon>Ecdysozoa</taxon>
        <taxon>Arthropoda</taxon>
        <taxon>Hexapoda</taxon>
        <taxon>Insecta</taxon>
        <taxon>Pterygota</taxon>
        <taxon>Neoptera</taxon>
        <taxon>Endopterygota</taxon>
        <taxon>Coleoptera</taxon>
        <taxon>Polyphaga</taxon>
        <taxon>Cucujiformia</taxon>
        <taxon>Chrysomeloidea</taxon>
        <taxon>Chrysomelidae</taxon>
        <taxon>Galerucinae</taxon>
        <taxon>Diabroticina</taxon>
        <taxon>Diabroticites</taxon>
        <taxon>Diabrotica</taxon>
    </lineage>
</organism>
<proteinExistence type="predicted"/>
<dbReference type="Pfam" id="PF00078">
    <property type="entry name" value="RVT_1"/>
    <property type="match status" value="1"/>
</dbReference>
<dbReference type="Proteomes" id="UP001652700">
    <property type="component" value="Unplaced"/>
</dbReference>
<dbReference type="SUPFAM" id="SSF56672">
    <property type="entry name" value="DNA/RNA polymerases"/>
    <property type="match status" value="1"/>
</dbReference>
<dbReference type="Gene3D" id="3.30.420.10">
    <property type="entry name" value="Ribonuclease H-like superfamily/Ribonuclease H"/>
    <property type="match status" value="1"/>
</dbReference>
<dbReference type="InterPro" id="IPR012337">
    <property type="entry name" value="RNaseH-like_sf"/>
</dbReference>
<dbReference type="InterPro" id="IPR043502">
    <property type="entry name" value="DNA/RNA_pol_sf"/>
</dbReference>
<evidence type="ECO:0000256" key="1">
    <source>
        <dbReference type="ARBA" id="ARBA00012493"/>
    </source>
</evidence>
<sequence>MVNEGIIRQSTSPWSSSVWVVPKKMDASGEQKWRVVIDYRKLNECTIDDKYPLPNISDLLDQLGKCQYFTTLDLASGFHQIEIDPKDIPKTAFSVENGHYEFTRMPFGLKNAPSTFQRVMDNILLGILNERCLVYMDDIIVYSPTIHDHIFRLTEVFKRLRNANLKIQPDKCEFLRKEVAYLGHLITQDGVKPNPSKVDCIQRFPEPKTPKDIKSFLGLAGYYRRFIPNFAKLSKPLTRLLQKDVAFNFDPDCRQAFEDLKNALISDPILIYPNFEEPFVLKTVKNRKYFIIPLPFDPETVVQHLFYIVYADQDKFDLSQIYYVENQLELPILEIFSFIFADKEIKIRICQDVIKTPEQDEIPPILDHYHRGKSNLHRGINETIRRIKEKYNWQGLTKDVENFIKNCEICQKVKICRKNLSSPLVITETPKTPFERVNIDLFEYPTRNYALTIRDELTKFTQAYPIEDKTAKSIVNNLIVFFQHYGTPLRIHCDYGREFDNTLMKDLCELYDIKLTFSSVGHPQSNGSIERFHSTLSEMIRANQAENPDEHPFNILPYAVICYNNTKNKTHGFTPYELIFGHTSFRPPEILYNEKALISKYVRDLSNRIQYFYKVARAKTERQKEKAKERFDQHVSSNPPEYKIGDKVYVKESQIKDKSQNKFNGPFEIQEIHIPRTDSSHLPPVYVNPN</sequence>
<dbReference type="Gene3D" id="1.10.340.70">
    <property type="match status" value="1"/>
</dbReference>
<dbReference type="InterPro" id="IPR001584">
    <property type="entry name" value="Integrase_cat-core"/>
</dbReference>
<dbReference type="InterPro" id="IPR041588">
    <property type="entry name" value="Integrase_H2C2"/>
</dbReference>
<evidence type="ECO:0000256" key="2">
    <source>
        <dbReference type="SAM" id="MobiDB-lite"/>
    </source>
</evidence>
<protein>
    <recommendedName>
        <fullName evidence="1">RNA-directed DNA polymerase</fullName>
        <ecNumber evidence="1">2.7.7.49</ecNumber>
    </recommendedName>
</protein>
<dbReference type="InterPro" id="IPR036397">
    <property type="entry name" value="RNaseH_sf"/>
</dbReference>
<keyword evidence="6" id="KW-1185">Reference proteome</keyword>
<feature type="domain" description="Integrase catalytic" evidence="4">
    <location>
        <begin position="429"/>
        <end position="583"/>
    </location>
</feature>
<evidence type="ECO:0000259" key="4">
    <source>
        <dbReference type="PROSITE" id="PS50994"/>
    </source>
</evidence>
<feature type="region of interest" description="Disordered" evidence="2">
    <location>
        <begin position="624"/>
        <end position="643"/>
    </location>
</feature>
<dbReference type="RefSeq" id="XP_050507921.1">
    <property type="nucleotide sequence ID" value="XM_050651964.1"/>
</dbReference>
<dbReference type="EnsemblMetazoa" id="XM_050651964.1">
    <property type="protein sequence ID" value="XP_050507921.1"/>
    <property type="gene ID" value="LOC126885399"/>
</dbReference>
<reference evidence="5" key="1">
    <citation type="submission" date="2025-05" db="UniProtKB">
        <authorList>
            <consortium name="EnsemblMetazoa"/>
        </authorList>
    </citation>
    <scope>IDENTIFICATION</scope>
</reference>
<evidence type="ECO:0000313" key="6">
    <source>
        <dbReference type="Proteomes" id="UP001652700"/>
    </source>
</evidence>
<dbReference type="PROSITE" id="PS50878">
    <property type="entry name" value="RT_POL"/>
    <property type="match status" value="1"/>
</dbReference>
<feature type="compositionally biased region" description="Basic and acidic residues" evidence="2">
    <location>
        <begin position="624"/>
        <end position="633"/>
    </location>
</feature>
<feature type="domain" description="Reverse transcriptase" evidence="3">
    <location>
        <begin position="2"/>
        <end position="186"/>
    </location>
</feature>
<dbReference type="PANTHER" id="PTHR37984:SF5">
    <property type="entry name" value="PROTEIN NYNRIN-LIKE"/>
    <property type="match status" value="1"/>
</dbReference>
<dbReference type="EC" id="2.7.7.49" evidence="1"/>
<dbReference type="CDD" id="cd01647">
    <property type="entry name" value="RT_LTR"/>
    <property type="match status" value="1"/>
</dbReference>
<dbReference type="Pfam" id="PF00665">
    <property type="entry name" value="rve"/>
    <property type="match status" value="1"/>
</dbReference>
<dbReference type="PROSITE" id="PS50994">
    <property type="entry name" value="INTEGRASE"/>
    <property type="match status" value="1"/>
</dbReference>
<dbReference type="GeneID" id="126885399"/>
<dbReference type="Gene3D" id="3.10.10.10">
    <property type="entry name" value="HIV Type 1 Reverse Transcriptase, subunit A, domain 1"/>
    <property type="match status" value="1"/>
</dbReference>
<dbReference type="InterPro" id="IPR000477">
    <property type="entry name" value="RT_dom"/>
</dbReference>
<evidence type="ECO:0000259" key="3">
    <source>
        <dbReference type="PROSITE" id="PS50878"/>
    </source>
</evidence>
<dbReference type="Pfam" id="PF17921">
    <property type="entry name" value="Integrase_H2C2"/>
    <property type="match status" value="1"/>
</dbReference>
<dbReference type="InterPro" id="IPR050951">
    <property type="entry name" value="Retrovirus_Pol_polyprotein"/>
</dbReference>
<dbReference type="Gene3D" id="3.30.70.270">
    <property type="match status" value="2"/>
</dbReference>
<name>A0ABM5KCK6_DIAVI</name>
<evidence type="ECO:0000313" key="5">
    <source>
        <dbReference type="EnsemblMetazoa" id="XP_050507921.1"/>
    </source>
</evidence>
<dbReference type="SUPFAM" id="SSF53098">
    <property type="entry name" value="Ribonuclease H-like"/>
    <property type="match status" value="1"/>
</dbReference>
<dbReference type="PANTHER" id="PTHR37984">
    <property type="entry name" value="PROTEIN CBG26694"/>
    <property type="match status" value="1"/>
</dbReference>
<accession>A0ABM5KCK6</accession>